<accession>A0ABQ7THL2</accession>
<feature type="region of interest" description="Disordered" evidence="2">
    <location>
        <begin position="1"/>
        <end position="21"/>
    </location>
</feature>
<comment type="caution">
    <text evidence="3">The sequence shown here is derived from an EMBL/GenBank/DDBJ whole genome shotgun (WGS) entry which is preliminary data.</text>
</comment>
<dbReference type="Pfam" id="PF21730">
    <property type="entry name" value="Vma22_CCDC115"/>
    <property type="match status" value="1"/>
</dbReference>
<feature type="region of interest" description="Disordered" evidence="2">
    <location>
        <begin position="128"/>
        <end position="158"/>
    </location>
</feature>
<feature type="compositionally biased region" description="Polar residues" evidence="2">
    <location>
        <begin position="140"/>
        <end position="153"/>
    </location>
</feature>
<keyword evidence="4" id="KW-1185">Reference proteome</keyword>
<dbReference type="InterPro" id="IPR040357">
    <property type="entry name" value="Vma22/CCDC115"/>
</dbReference>
<reference evidence="3 4" key="1">
    <citation type="journal article" date="2022" name="Gigascience">
        <title>A chromosome-level genome assembly and annotation of the desert horned lizard, Phrynosoma platyrhinos, provides insight into chromosomal rearrangements among reptiles.</title>
        <authorList>
            <person name="Koochekian N."/>
            <person name="Ascanio A."/>
            <person name="Farleigh K."/>
            <person name="Card D.C."/>
            <person name="Schield D.R."/>
            <person name="Castoe T.A."/>
            <person name="Jezkova T."/>
        </authorList>
    </citation>
    <scope>NUCLEOTIDE SEQUENCE [LARGE SCALE GENOMIC DNA]</scope>
    <source>
        <strain evidence="3">NK-2021</strain>
    </source>
</reference>
<dbReference type="Gene3D" id="1.10.287.3240">
    <property type="match status" value="1"/>
</dbReference>
<name>A0ABQ7THL2_PHRPL</name>
<gene>
    <name evidence="3" type="ORF">JD844_010595</name>
</gene>
<evidence type="ECO:0000313" key="4">
    <source>
        <dbReference type="Proteomes" id="UP000826234"/>
    </source>
</evidence>
<evidence type="ECO:0000313" key="3">
    <source>
        <dbReference type="EMBL" id="KAH0628937.1"/>
    </source>
</evidence>
<proteinExistence type="predicted"/>
<sequence length="229" mass="26212">MLSLRWSRGEDTRQRGGEGMNGRKCVMKVSFQMAPAEDMGPAEVCEALDDVILHLFDTLEMLQSKRETFNNLVEQGWFSLSKSRYAMGNKSVSTLQYGHQMTPLVHVRTVEREKDQVEFDVIQEDAPKPRILRRRKGSGKTESSDQPQDTTSHPAEKLGHQDPLNWFGILVPQSLRQAQRTFREGIHLAAEIASLQSELETCRRHYRTLLERKHDLLAREKSSVPLGQL</sequence>
<dbReference type="PANTHER" id="PTHR31996">
    <property type="entry name" value="COILED-COIL DOMAIN-CONTAINING PROTEIN 115"/>
    <property type="match status" value="1"/>
</dbReference>
<feature type="compositionally biased region" description="Basic and acidic residues" evidence="2">
    <location>
        <begin position="7"/>
        <end position="16"/>
    </location>
</feature>
<evidence type="ECO:0000256" key="1">
    <source>
        <dbReference type="ARBA" id="ARBA00093634"/>
    </source>
</evidence>
<evidence type="ECO:0000256" key="2">
    <source>
        <dbReference type="SAM" id="MobiDB-lite"/>
    </source>
</evidence>
<dbReference type="EMBL" id="JAIPUX010000439">
    <property type="protein sequence ID" value="KAH0628937.1"/>
    <property type="molecule type" value="Genomic_DNA"/>
</dbReference>
<organism evidence="3 4">
    <name type="scientific">Phrynosoma platyrhinos</name>
    <name type="common">Desert horned lizard</name>
    <dbReference type="NCBI Taxonomy" id="52577"/>
    <lineage>
        <taxon>Eukaryota</taxon>
        <taxon>Metazoa</taxon>
        <taxon>Chordata</taxon>
        <taxon>Craniata</taxon>
        <taxon>Vertebrata</taxon>
        <taxon>Euteleostomi</taxon>
        <taxon>Lepidosauria</taxon>
        <taxon>Squamata</taxon>
        <taxon>Bifurcata</taxon>
        <taxon>Unidentata</taxon>
        <taxon>Episquamata</taxon>
        <taxon>Toxicofera</taxon>
        <taxon>Iguania</taxon>
        <taxon>Phrynosomatidae</taxon>
        <taxon>Phrynosomatinae</taxon>
        <taxon>Phrynosoma</taxon>
    </lineage>
</organism>
<protein>
    <recommendedName>
        <fullName evidence="1">Vacuolar ATPase assembly protein VMA22</fullName>
    </recommendedName>
</protein>
<dbReference type="PANTHER" id="PTHR31996:SF2">
    <property type="entry name" value="COILED-COIL DOMAIN-CONTAINING PROTEIN 115"/>
    <property type="match status" value="1"/>
</dbReference>
<dbReference type="Proteomes" id="UP000826234">
    <property type="component" value="Unassembled WGS sequence"/>
</dbReference>